<dbReference type="GO" id="GO:0030313">
    <property type="term" value="C:cell envelope"/>
    <property type="evidence" value="ECO:0007669"/>
    <property type="project" value="UniProtKB-SubCell"/>
</dbReference>
<evidence type="ECO:0000313" key="6">
    <source>
        <dbReference type="Proteomes" id="UP000284605"/>
    </source>
</evidence>
<feature type="transmembrane region" description="Helical" evidence="3">
    <location>
        <begin position="16"/>
        <end position="34"/>
    </location>
</feature>
<dbReference type="NCBIfam" id="TIGR01730">
    <property type="entry name" value="RND_mfp"/>
    <property type="match status" value="1"/>
</dbReference>
<sequence>MTNDIGLIGAPRRRRWPWIVGGVALVIVLGLIFWPHSTTSPYKVQAVSQGTLTVSVSATGTIQPVDQVEVGAEITGRIVELLADYNDQVKAGQVLARLDTALLEAKVKQSEANLLSAQAAVAEAQSAVVLAEAKARRTQALASTSVVSAQARDIDIAELARSRAAKQAAEAGVKVAEAILSSDRSNLDKATIRSPVDGVVISRDVELGQTLVASLQTPVLFKVARDLKAMELYLDVDEADIGHVAVGQKASFSVDAYPTRLFDAELTSVRLAPKANRAW</sequence>
<keyword evidence="2" id="KW-0175">Coiled coil</keyword>
<comment type="caution">
    <text evidence="5">The sequence shown here is derived from an EMBL/GenBank/DDBJ whole genome shotgun (WGS) entry which is preliminary data.</text>
</comment>
<dbReference type="GO" id="GO:0015562">
    <property type="term" value="F:efflux transmembrane transporter activity"/>
    <property type="evidence" value="ECO:0007669"/>
    <property type="project" value="TreeGrafter"/>
</dbReference>
<dbReference type="Gene3D" id="6.10.140.1990">
    <property type="match status" value="1"/>
</dbReference>
<keyword evidence="3" id="KW-0812">Transmembrane</keyword>
<gene>
    <name evidence="5" type="ORF">D3874_09180</name>
</gene>
<evidence type="ECO:0000256" key="3">
    <source>
        <dbReference type="SAM" id="Phobius"/>
    </source>
</evidence>
<dbReference type="InterPro" id="IPR058625">
    <property type="entry name" value="MdtA-like_BSH"/>
</dbReference>
<dbReference type="Pfam" id="PF25917">
    <property type="entry name" value="BSH_RND"/>
    <property type="match status" value="1"/>
</dbReference>
<dbReference type="EMBL" id="QYUK01000011">
    <property type="protein sequence ID" value="RJF87178.1"/>
    <property type="molecule type" value="Genomic_DNA"/>
</dbReference>
<dbReference type="PANTHER" id="PTHR30469">
    <property type="entry name" value="MULTIDRUG RESISTANCE PROTEIN MDTA"/>
    <property type="match status" value="1"/>
</dbReference>
<dbReference type="Gene3D" id="2.40.30.170">
    <property type="match status" value="1"/>
</dbReference>
<keyword evidence="3" id="KW-0472">Membrane</keyword>
<evidence type="ECO:0000259" key="4">
    <source>
        <dbReference type="Pfam" id="PF25917"/>
    </source>
</evidence>
<comment type="similarity">
    <text evidence="1">Belongs to the membrane fusion protein (MFP) (TC 8.A.1) family.</text>
</comment>
<dbReference type="RefSeq" id="WP_119777821.1">
    <property type="nucleotide sequence ID" value="NZ_QYUK01000011.1"/>
</dbReference>
<dbReference type="SUPFAM" id="SSF111369">
    <property type="entry name" value="HlyD-like secretion proteins"/>
    <property type="match status" value="1"/>
</dbReference>
<reference evidence="5 6" key="1">
    <citation type="submission" date="2018-09" db="EMBL/GenBank/DDBJ databases">
        <authorList>
            <person name="Zhu H."/>
        </authorList>
    </citation>
    <scope>NUCLEOTIDE SEQUENCE [LARGE SCALE GENOMIC DNA]</scope>
    <source>
        <strain evidence="5 6">K1W22B-8</strain>
    </source>
</reference>
<organism evidence="5 6">
    <name type="scientific">Oleomonas cavernae</name>
    <dbReference type="NCBI Taxonomy" id="2320859"/>
    <lineage>
        <taxon>Bacteria</taxon>
        <taxon>Pseudomonadati</taxon>
        <taxon>Pseudomonadota</taxon>
        <taxon>Alphaproteobacteria</taxon>
        <taxon>Acetobacterales</taxon>
        <taxon>Acetobacteraceae</taxon>
        <taxon>Oleomonas</taxon>
    </lineage>
</organism>
<evidence type="ECO:0000313" key="5">
    <source>
        <dbReference type="EMBL" id="RJF87178.1"/>
    </source>
</evidence>
<dbReference type="InterPro" id="IPR006143">
    <property type="entry name" value="RND_pump_MFP"/>
</dbReference>
<dbReference type="GO" id="GO:1990281">
    <property type="term" value="C:efflux pump complex"/>
    <property type="evidence" value="ECO:0007669"/>
    <property type="project" value="TreeGrafter"/>
</dbReference>
<feature type="domain" description="Multidrug resistance protein MdtA-like barrel-sandwich hybrid" evidence="4">
    <location>
        <begin position="67"/>
        <end position="219"/>
    </location>
</feature>
<proteinExistence type="inferred from homology"/>
<accession>A0A418WB68</accession>
<dbReference type="InterPro" id="IPR030190">
    <property type="entry name" value="MacA_alpha-hairpin_sf"/>
</dbReference>
<dbReference type="OrthoDB" id="9791520at2"/>
<name>A0A418WB68_9PROT</name>
<dbReference type="GO" id="GO:1990195">
    <property type="term" value="C:macrolide transmembrane transporter complex"/>
    <property type="evidence" value="ECO:0007669"/>
    <property type="project" value="InterPro"/>
</dbReference>
<dbReference type="GO" id="GO:1990961">
    <property type="term" value="P:xenobiotic detoxification by transmembrane export across the plasma membrane"/>
    <property type="evidence" value="ECO:0007669"/>
    <property type="project" value="InterPro"/>
</dbReference>
<dbReference type="Gene3D" id="2.40.50.100">
    <property type="match status" value="1"/>
</dbReference>
<keyword evidence="6" id="KW-1185">Reference proteome</keyword>
<evidence type="ECO:0000256" key="2">
    <source>
        <dbReference type="ARBA" id="ARBA00023054"/>
    </source>
</evidence>
<evidence type="ECO:0000256" key="1">
    <source>
        <dbReference type="ARBA" id="ARBA00009477"/>
    </source>
</evidence>
<dbReference type="Proteomes" id="UP000284605">
    <property type="component" value="Unassembled WGS sequence"/>
</dbReference>
<dbReference type="AlphaFoldDB" id="A0A418WB68"/>
<dbReference type="PANTHER" id="PTHR30469:SF33">
    <property type="entry name" value="SLR1207 PROTEIN"/>
    <property type="match status" value="1"/>
</dbReference>
<protein>
    <submittedName>
        <fullName evidence="5">Efflux RND transporter periplasmic adaptor subunit</fullName>
    </submittedName>
</protein>
<keyword evidence="3" id="KW-1133">Transmembrane helix</keyword>
<dbReference type="GO" id="GO:0019898">
    <property type="term" value="C:extrinsic component of membrane"/>
    <property type="evidence" value="ECO:0007669"/>
    <property type="project" value="InterPro"/>
</dbReference>